<protein>
    <submittedName>
        <fullName evidence="2">5,10-methylenetetrahydrofolate reductase</fullName>
    </submittedName>
</protein>
<dbReference type="eggNOG" id="COG0685">
    <property type="taxonomic scope" value="Bacteria"/>
</dbReference>
<dbReference type="STRING" id="1088869.GMO_16630"/>
<organism evidence="2 3">
    <name type="scientific">Gluconobacter morbifer G707</name>
    <dbReference type="NCBI Taxonomy" id="1088869"/>
    <lineage>
        <taxon>Bacteria</taxon>
        <taxon>Pseudomonadati</taxon>
        <taxon>Pseudomonadota</taxon>
        <taxon>Alphaproteobacteria</taxon>
        <taxon>Acetobacterales</taxon>
        <taxon>Acetobacteraceae</taxon>
        <taxon>Gluconobacter</taxon>
    </lineage>
</organism>
<dbReference type="Gene3D" id="3.20.20.220">
    <property type="match status" value="1"/>
</dbReference>
<dbReference type="OrthoDB" id="9803687at2"/>
<reference evidence="2 3" key="1">
    <citation type="submission" date="2011-10" db="EMBL/GenBank/DDBJ databases">
        <title>Genome sequence of Gluconobacter morbifer G707, isolated from Drosophila gut.</title>
        <authorList>
            <person name="Lee W.-J."/>
            <person name="Kim E.-K."/>
        </authorList>
    </citation>
    <scope>NUCLEOTIDE SEQUENCE [LARGE SCALE GENOMIC DNA]</scope>
    <source>
        <strain evidence="2 3">G707</strain>
    </source>
</reference>
<keyword evidence="1" id="KW-0560">Oxidoreductase</keyword>
<accession>G6XJT4</accession>
<dbReference type="EMBL" id="AGQV01000005">
    <property type="protein sequence ID" value="EHH67896.1"/>
    <property type="molecule type" value="Genomic_DNA"/>
</dbReference>
<dbReference type="Proteomes" id="UP000004949">
    <property type="component" value="Unassembled WGS sequence"/>
</dbReference>
<evidence type="ECO:0000313" key="2">
    <source>
        <dbReference type="EMBL" id="EHH67896.1"/>
    </source>
</evidence>
<name>G6XJT4_9PROT</name>
<sequence length="250" mass="28241">MTCVSIELVPRSKEALRADVETVRHVLPQVGMLNIPDLLRFDLRSYEAASEVAGEYPLEVIPHIRAIDIAPGAPLPGVNLPNLKAVLVVAGDPPPAGGGHVIYPNTSTQIIERYRREAPHLDVYGVFDPYRRAPWLELEEVARKRDAGVRGFFTQPLFERPMLELCMDWLRDDTVFWGISPVLGERSRRYWERINHVVFPHDYDGTLEGNIAAARQMLTMIREKNDNAYIMPLKVDLASYLGELSDIITA</sequence>
<dbReference type="AlphaFoldDB" id="G6XJT4"/>
<dbReference type="GO" id="GO:0016491">
    <property type="term" value="F:oxidoreductase activity"/>
    <property type="evidence" value="ECO:0007669"/>
    <property type="project" value="UniProtKB-KW"/>
</dbReference>
<gene>
    <name evidence="2" type="ORF">GMO_16630</name>
</gene>
<evidence type="ECO:0000256" key="1">
    <source>
        <dbReference type="ARBA" id="ARBA00023002"/>
    </source>
</evidence>
<dbReference type="PATRIC" id="fig|1088869.3.peg.1658"/>
<proteinExistence type="predicted"/>
<dbReference type="RefSeq" id="WP_008851810.1">
    <property type="nucleotide sequence ID" value="NZ_AGQV01000005.1"/>
</dbReference>
<comment type="caution">
    <text evidence="2">The sequence shown here is derived from an EMBL/GenBank/DDBJ whole genome shotgun (WGS) entry which is preliminary data.</text>
</comment>
<dbReference type="SUPFAM" id="SSF51730">
    <property type="entry name" value="FAD-linked oxidoreductase"/>
    <property type="match status" value="1"/>
</dbReference>
<keyword evidence="3" id="KW-1185">Reference proteome</keyword>
<evidence type="ECO:0000313" key="3">
    <source>
        <dbReference type="Proteomes" id="UP000004949"/>
    </source>
</evidence>
<dbReference type="InterPro" id="IPR029041">
    <property type="entry name" value="FAD-linked_oxidoreductase-like"/>
</dbReference>